<protein>
    <recommendedName>
        <fullName evidence="3">Trypsin-like peptidase domain-containing protein</fullName>
    </recommendedName>
</protein>
<dbReference type="EMBL" id="CAJMWV010006733">
    <property type="protein sequence ID" value="CAE6524179.1"/>
    <property type="molecule type" value="Genomic_DNA"/>
</dbReference>
<name>A0A8H3DFK3_9AGAM</name>
<dbReference type="InterPro" id="IPR009003">
    <property type="entry name" value="Peptidase_S1_PA"/>
</dbReference>
<gene>
    <name evidence="1" type="ORF">RDB_LOCUS148816</name>
</gene>
<evidence type="ECO:0000313" key="1">
    <source>
        <dbReference type="EMBL" id="CAE6524179.1"/>
    </source>
</evidence>
<dbReference type="Proteomes" id="UP000663831">
    <property type="component" value="Unassembled WGS sequence"/>
</dbReference>
<comment type="caution">
    <text evidence="1">The sequence shown here is derived from an EMBL/GenBank/DDBJ whole genome shotgun (WGS) entry which is preliminary data.</text>
</comment>
<dbReference type="OrthoDB" id="10054765at2759"/>
<dbReference type="Pfam" id="PF13365">
    <property type="entry name" value="Trypsin_2"/>
    <property type="match status" value="1"/>
</dbReference>
<evidence type="ECO:0008006" key="3">
    <source>
        <dbReference type="Google" id="ProtNLM"/>
    </source>
</evidence>
<organism evidence="1 2">
    <name type="scientific">Rhizoctonia solani</name>
    <dbReference type="NCBI Taxonomy" id="456999"/>
    <lineage>
        <taxon>Eukaryota</taxon>
        <taxon>Fungi</taxon>
        <taxon>Dikarya</taxon>
        <taxon>Basidiomycota</taxon>
        <taxon>Agaricomycotina</taxon>
        <taxon>Agaricomycetes</taxon>
        <taxon>Cantharellales</taxon>
        <taxon>Ceratobasidiaceae</taxon>
        <taxon>Rhizoctonia</taxon>
    </lineage>
</organism>
<dbReference type="AlphaFoldDB" id="A0A8H3DFK3"/>
<sequence>MVPGFHGLRQPLNMSMSRALARTGANWLGLHNSYLGYNPTHSLSRVPDLSSLARRSFATPVDIIPDKLNRPTPDLVTPAIPISAELPPLENYIYNRILSNPTLIPLSRIHTEYRSHAGRVLDVQLPYESRPNPQRRVKSSLDEDDGIVLVAHLAVSKGGQCRVNLSSGFALNFDGEGKGEQCVVTCCHSLEEITRAISPDECVPPSGIYIFPATANPIPVIGVHSSLPRHDILLLSIPHTTPRLRTLPLSPYPAPNDSPFSVRLLSSHEQPKLPSDHENGEWAEWLDGFALRKWVVGGKVLGYRDLAGRESKPGTYDALSHMLFNILPTPGSSGAPLVDEHGAVIGMALGTRMDNRVEGNRGWGVPAELIYEMFSLPGLKLGKK</sequence>
<proteinExistence type="predicted"/>
<reference evidence="1" key="1">
    <citation type="submission" date="2021-01" db="EMBL/GenBank/DDBJ databases">
        <authorList>
            <person name="Kaushik A."/>
        </authorList>
    </citation>
    <scope>NUCLEOTIDE SEQUENCE</scope>
    <source>
        <strain evidence="1">AG3-1AP</strain>
    </source>
</reference>
<evidence type="ECO:0000313" key="2">
    <source>
        <dbReference type="Proteomes" id="UP000663831"/>
    </source>
</evidence>
<accession>A0A8H3DFK3</accession>
<dbReference type="SUPFAM" id="SSF50494">
    <property type="entry name" value="Trypsin-like serine proteases"/>
    <property type="match status" value="1"/>
</dbReference>